<evidence type="ECO:0000313" key="2">
    <source>
        <dbReference type="Proteomes" id="UP000245634"/>
    </source>
</evidence>
<keyword evidence="2" id="KW-1185">Reference proteome</keyword>
<dbReference type="EMBL" id="QGGL01000029">
    <property type="protein sequence ID" value="PWK05008.1"/>
    <property type="molecule type" value="Genomic_DNA"/>
</dbReference>
<comment type="caution">
    <text evidence="1">The sequence shown here is derived from an EMBL/GenBank/DDBJ whole genome shotgun (WGS) entry which is preliminary data.</text>
</comment>
<dbReference type="OrthoDB" id="2608291at2"/>
<name>A0A316D494_9BACL</name>
<proteinExistence type="predicted"/>
<dbReference type="Proteomes" id="UP000245634">
    <property type="component" value="Unassembled WGS sequence"/>
</dbReference>
<reference evidence="1 2" key="1">
    <citation type="submission" date="2018-05" db="EMBL/GenBank/DDBJ databases">
        <title>Genomic Encyclopedia of Type Strains, Phase IV (KMG-IV): sequencing the most valuable type-strain genomes for metagenomic binning, comparative biology and taxonomic classification.</title>
        <authorList>
            <person name="Goeker M."/>
        </authorList>
    </citation>
    <scope>NUCLEOTIDE SEQUENCE [LARGE SCALE GENOMIC DNA]</scope>
    <source>
        <strain evidence="1 2">DSM 18773</strain>
    </source>
</reference>
<protein>
    <submittedName>
        <fullName evidence="1">Uncharacterized protein</fullName>
    </submittedName>
</protein>
<dbReference type="AlphaFoldDB" id="A0A316D494"/>
<sequence length="131" mass="14494">MESTTRNLLFLSVAIILFLTALTTGYSLFTNVSQALDQTYETNQGLDRNQSLTLKVPSQDDRVSGSVVLQSIYQIPSSKVDIYVDGVPYLQSNFDIDALVVTQIDPGRKFAPAYVRDHSGVLTSVRYTTLP</sequence>
<organism evidence="1 2">
    <name type="scientific">Tumebacillus permanentifrigoris</name>
    <dbReference type="NCBI Taxonomy" id="378543"/>
    <lineage>
        <taxon>Bacteria</taxon>
        <taxon>Bacillati</taxon>
        <taxon>Bacillota</taxon>
        <taxon>Bacilli</taxon>
        <taxon>Bacillales</taxon>
        <taxon>Alicyclobacillaceae</taxon>
        <taxon>Tumebacillus</taxon>
    </lineage>
</organism>
<accession>A0A316D494</accession>
<evidence type="ECO:0000313" key="1">
    <source>
        <dbReference type="EMBL" id="PWK05008.1"/>
    </source>
</evidence>
<gene>
    <name evidence="1" type="ORF">C7459_1296</name>
</gene>
<dbReference type="RefSeq" id="WP_109691351.1">
    <property type="nucleotide sequence ID" value="NZ_QGGL01000029.1"/>
</dbReference>